<evidence type="ECO:0000256" key="3">
    <source>
        <dbReference type="ARBA" id="ARBA00022801"/>
    </source>
</evidence>
<protein>
    <submittedName>
        <fullName evidence="10">N-acetylglucosamine-6-phosphate deacetylase</fullName>
        <ecNumber evidence="10">3.5.1.25</ecNumber>
    </submittedName>
</protein>
<feature type="binding site" evidence="8">
    <location>
        <position position="114"/>
    </location>
    <ligand>
        <name>Zn(2+)</name>
        <dbReference type="ChEBI" id="CHEBI:29105"/>
    </ligand>
</feature>
<feature type="active site" description="Proton donor/acceptor" evidence="6">
    <location>
        <position position="253"/>
    </location>
</feature>
<dbReference type="PATRIC" id="fig|271.14.peg.2063"/>
<feature type="domain" description="Amidohydrolase-related" evidence="9">
    <location>
        <begin position="36"/>
        <end position="353"/>
    </location>
</feature>
<feature type="binding site" evidence="7">
    <location>
        <begin position="285"/>
        <end position="287"/>
    </location>
    <ligand>
        <name>substrate</name>
    </ligand>
</feature>
<dbReference type="SUPFAM" id="SSF51338">
    <property type="entry name" value="Composite domain of metallo-dependent hydrolases"/>
    <property type="match status" value="1"/>
</dbReference>
<feature type="binding site" evidence="7">
    <location>
        <position position="209"/>
    </location>
    <ligand>
        <name>substrate</name>
    </ligand>
</feature>
<keyword evidence="2 8" id="KW-0479">Metal-binding</keyword>
<dbReference type="Gene3D" id="3.20.20.140">
    <property type="entry name" value="Metal-dependent hydrolases"/>
    <property type="match status" value="1"/>
</dbReference>
<dbReference type="AlphaFoldDB" id="A0A0N0BMC2"/>
<dbReference type="GO" id="GO:0046872">
    <property type="term" value="F:metal ion binding"/>
    <property type="evidence" value="ECO:0007669"/>
    <property type="project" value="UniProtKB-KW"/>
</dbReference>
<evidence type="ECO:0000256" key="8">
    <source>
        <dbReference type="PIRSR" id="PIRSR038994-3"/>
    </source>
</evidence>
<feature type="binding site" evidence="7">
    <location>
        <position position="125"/>
    </location>
    <ligand>
        <name>substrate</name>
    </ligand>
</feature>
<dbReference type="InterPro" id="IPR032466">
    <property type="entry name" value="Metal_Hydrolase"/>
</dbReference>
<accession>A0A0N0BMC2</accession>
<dbReference type="GO" id="GO:0006046">
    <property type="term" value="P:N-acetylglucosamine catabolic process"/>
    <property type="evidence" value="ECO:0007669"/>
    <property type="project" value="TreeGrafter"/>
</dbReference>
<name>A0A0N0BMC2_THEAQ</name>
<keyword evidence="3 5" id="KW-0378">Hydrolase</keyword>
<dbReference type="GO" id="GO:0008448">
    <property type="term" value="F:N-acetylglucosamine-6-phosphate deacetylase activity"/>
    <property type="evidence" value="ECO:0007669"/>
    <property type="project" value="UniProtKB-EC"/>
</dbReference>
<dbReference type="InterPro" id="IPR003764">
    <property type="entry name" value="GlcNAc_6-P_deAcase"/>
</dbReference>
<dbReference type="RefSeq" id="WP_053768279.1">
    <property type="nucleotide sequence ID" value="NZ_LHCI01000106.1"/>
</dbReference>
<evidence type="ECO:0000313" key="11">
    <source>
        <dbReference type="Proteomes" id="UP000037685"/>
    </source>
</evidence>
<feature type="binding site" evidence="7">
    <location>
        <begin position="201"/>
        <end position="202"/>
    </location>
    <ligand>
        <name>substrate</name>
    </ligand>
</feature>
<dbReference type="EMBL" id="LHCI01000106">
    <property type="protein sequence ID" value="KOX90793.1"/>
    <property type="molecule type" value="Genomic_DNA"/>
</dbReference>
<evidence type="ECO:0000313" key="10">
    <source>
        <dbReference type="EMBL" id="KOX90793.1"/>
    </source>
</evidence>
<gene>
    <name evidence="10" type="primary">nagA</name>
    <name evidence="10" type="ORF">BVI061214_01987</name>
</gene>
<dbReference type="InterPro" id="IPR011059">
    <property type="entry name" value="Metal-dep_hydrolase_composite"/>
</dbReference>
<organism evidence="10 11">
    <name type="scientific">Thermus aquaticus</name>
    <dbReference type="NCBI Taxonomy" id="271"/>
    <lineage>
        <taxon>Bacteria</taxon>
        <taxon>Thermotogati</taxon>
        <taxon>Deinococcota</taxon>
        <taxon>Deinococci</taxon>
        <taxon>Thermales</taxon>
        <taxon>Thermaceae</taxon>
        <taxon>Thermus</taxon>
    </lineage>
</organism>
<feature type="binding site" evidence="8">
    <location>
        <position position="198"/>
    </location>
    <ligand>
        <name>Zn(2+)</name>
        <dbReference type="ChEBI" id="CHEBI:29105"/>
    </ligand>
</feature>
<evidence type="ECO:0000256" key="5">
    <source>
        <dbReference type="PIRNR" id="PIRNR038994"/>
    </source>
</evidence>
<evidence type="ECO:0000256" key="4">
    <source>
        <dbReference type="ARBA" id="ARBA00023277"/>
    </source>
</evidence>
<sequence>MALAGLVLTPEGLRPGRLYFSERIEAFEPALVEGPYILPGFIDLHVHGGAGREAMEGEEAVRTLARFHLAHGTTALLPTTVTAPPEEILGALEGIRRAMEAGRGEARILGAHLEGPFISPRRLGAQPPFPREPDLELMAAFLEAAPVRVVTLAPELPGALDLIRFLSSRGVRPQVGHTEASYREALLALEAGATGFTHLYNAMPPLHHRHPGPVGLALERGGHAEAIPDGLHVDPAALRLALKCIPGLYFVSDAVAAAGMPDGLYALGRHRVEKRGEGVWLGESLAGSALTLDQALRNLVAFGLSLEEAARRLSTVPARYLGLRDLGEIAPGKLADLVVLDERLRVLEVYLGGKRAFSAGAPG</sequence>
<dbReference type="PANTHER" id="PTHR11113">
    <property type="entry name" value="N-ACETYLGLUCOSAMINE-6-PHOSPHATE DEACETYLASE"/>
    <property type="match status" value="1"/>
</dbReference>
<dbReference type="Pfam" id="PF01979">
    <property type="entry name" value="Amidohydro_1"/>
    <property type="match status" value="1"/>
</dbReference>
<evidence type="ECO:0000256" key="7">
    <source>
        <dbReference type="PIRSR" id="PIRSR038994-2"/>
    </source>
</evidence>
<keyword evidence="4 5" id="KW-0119">Carbohydrate metabolism</keyword>
<dbReference type="NCBIfam" id="TIGR00221">
    <property type="entry name" value="nagA"/>
    <property type="match status" value="1"/>
</dbReference>
<dbReference type="PANTHER" id="PTHR11113:SF14">
    <property type="entry name" value="N-ACETYLGLUCOSAMINE-6-PHOSPHATE DEACETYLASE"/>
    <property type="match status" value="1"/>
</dbReference>
<evidence type="ECO:0000259" key="9">
    <source>
        <dbReference type="Pfam" id="PF01979"/>
    </source>
</evidence>
<dbReference type="Proteomes" id="UP000037685">
    <property type="component" value="Unassembled WGS sequence"/>
</dbReference>
<evidence type="ECO:0000256" key="1">
    <source>
        <dbReference type="ARBA" id="ARBA00010716"/>
    </source>
</evidence>
<dbReference type="SUPFAM" id="SSF51556">
    <property type="entry name" value="Metallo-dependent hydrolases"/>
    <property type="match status" value="1"/>
</dbReference>
<evidence type="ECO:0000256" key="2">
    <source>
        <dbReference type="ARBA" id="ARBA00022723"/>
    </source>
</evidence>
<dbReference type="PIRSF" id="PIRSF038994">
    <property type="entry name" value="NagA"/>
    <property type="match status" value="1"/>
</dbReference>
<comment type="caution">
    <text evidence="10">The sequence shown here is derived from an EMBL/GenBank/DDBJ whole genome shotgun (WGS) entry which is preliminary data.</text>
</comment>
<dbReference type="EC" id="3.5.1.25" evidence="10"/>
<feature type="binding site" evidence="8">
    <location>
        <position position="177"/>
    </location>
    <ligand>
        <name>Zn(2+)</name>
        <dbReference type="ChEBI" id="CHEBI:29105"/>
    </ligand>
</feature>
<comment type="similarity">
    <text evidence="1 5">Belongs to the metallo-dependent hydrolases superfamily. NagA family.</text>
</comment>
<evidence type="ECO:0000256" key="6">
    <source>
        <dbReference type="PIRSR" id="PIRSR038994-1"/>
    </source>
</evidence>
<feature type="binding site" evidence="7">
    <location>
        <position position="232"/>
    </location>
    <ligand>
        <name>substrate</name>
    </ligand>
</feature>
<dbReference type="Gene3D" id="2.30.40.10">
    <property type="entry name" value="Urease, subunit C, domain 1"/>
    <property type="match status" value="1"/>
</dbReference>
<dbReference type="InterPro" id="IPR006680">
    <property type="entry name" value="Amidohydro-rel"/>
</dbReference>
<reference evidence="10 11" key="1">
    <citation type="submission" date="2015-07" db="EMBL/GenBank/DDBJ databases">
        <authorList>
            <person name="Noorani M."/>
        </authorList>
    </citation>
    <scope>NUCLEOTIDE SEQUENCE [LARGE SCALE GENOMIC DNA]</scope>
    <source>
        <strain evidence="11">ATCC 25104 / DSM 625 / JCM 10724 / NBRC 103206 / NCIMB 11243 / YT-1</strain>
    </source>
</reference>
<dbReference type="CDD" id="cd00854">
    <property type="entry name" value="NagA"/>
    <property type="match status" value="1"/>
</dbReference>
<comment type="cofactor">
    <cofactor evidence="8">
        <name>a divalent metal cation</name>
        <dbReference type="ChEBI" id="CHEBI:60240"/>
    </cofactor>
    <text evidence="8">Binds 1 divalent metal cation per subunit.</text>
</comment>
<proteinExistence type="inferred from homology"/>